<dbReference type="AlphaFoldDB" id="A0A3A5HC62"/>
<evidence type="ECO:0000256" key="4">
    <source>
        <dbReference type="ARBA" id="ARBA00013244"/>
    </source>
</evidence>
<dbReference type="Gene3D" id="3.30.559.10">
    <property type="entry name" value="Chloramphenicol acetyltransferase-like domain"/>
    <property type="match status" value="1"/>
</dbReference>
<sequence length="469" mass="50618">MATPIDPQSVGFLLAESRNTPIHVGGLLLLEKPDDAGPSYVRDMYEESLMVEKVRPLFLKRPHRSLATGLQWTWTEDEQFDIEHHVRHSALPEPGRIRELLDLTSRLHGQQLSLERPLWESHLIEGLNDGRVAMYTKIHHALVDGVSAMRLLGSAFSPDPDERGMVPPFAYRPKPPRDEASRALVRAAADVPISAVRSALGVAAEAAGMPSALIKTLQTGARNETAGPASYAAPRSILNQRISGARRVAAQDWEIERLKRVAKATGTTLNDVVLAMSGGAMRTYLSDLGALPDASLVSMCPVGLNAKQAHVASDKGGNAVGTLMVKLGTNLEDPADRLQGIHDSMVAGKQAMESMTKAQIIAMAAIGMAPLVIQPVLRLNGIMRPPFNLVISNVPGPREPVYYNGAKLSGMYPASVPMHGQAMNITCTSYNGQMGFGLTGCRRTVPSLQRLLIHLEDALVDLERAAGLN</sequence>
<evidence type="ECO:0000313" key="14">
    <source>
        <dbReference type="EMBL" id="RJS47862.1"/>
    </source>
</evidence>
<evidence type="ECO:0000256" key="6">
    <source>
        <dbReference type="ARBA" id="ARBA00022679"/>
    </source>
</evidence>
<keyword evidence="7 11" id="KW-0319">Glycerol metabolism</keyword>
<evidence type="ECO:0000256" key="1">
    <source>
        <dbReference type="ARBA" id="ARBA00004771"/>
    </source>
</evidence>
<dbReference type="UniPathway" id="UPA00282"/>
<dbReference type="NCBIfam" id="TIGR02946">
    <property type="entry name" value="acyl_WS_DGAT"/>
    <property type="match status" value="1"/>
</dbReference>
<comment type="caution">
    <text evidence="14">The sequence shown here is derived from an EMBL/GenBank/DDBJ whole genome shotgun (WGS) entry which is preliminary data.</text>
</comment>
<keyword evidence="6 11" id="KW-0808">Transferase</keyword>
<dbReference type="InterPro" id="IPR009721">
    <property type="entry name" value="O-acyltransferase_WSD1_C"/>
</dbReference>
<dbReference type="Proteomes" id="UP000276542">
    <property type="component" value="Unassembled WGS sequence"/>
</dbReference>
<dbReference type="GO" id="GO:0005886">
    <property type="term" value="C:plasma membrane"/>
    <property type="evidence" value="ECO:0007669"/>
    <property type="project" value="TreeGrafter"/>
</dbReference>
<keyword evidence="15" id="KW-1185">Reference proteome</keyword>
<dbReference type="GO" id="GO:0001666">
    <property type="term" value="P:response to hypoxia"/>
    <property type="evidence" value="ECO:0007669"/>
    <property type="project" value="TreeGrafter"/>
</dbReference>
<dbReference type="OrthoDB" id="9810950at2"/>
<evidence type="ECO:0000256" key="2">
    <source>
        <dbReference type="ARBA" id="ARBA00005189"/>
    </source>
</evidence>
<evidence type="ECO:0000256" key="5">
    <source>
        <dbReference type="ARBA" id="ARBA00022516"/>
    </source>
</evidence>
<comment type="pathway">
    <text evidence="1 11">Glycerolipid metabolism; triacylglycerol biosynthesis.</text>
</comment>
<protein>
    <recommendedName>
        <fullName evidence="4 11">Diacylglycerol O-acyltransferase</fullName>
        <ecNumber evidence="4 11">2.3.1.20</ecNumber>
    </recommendedName>
</protein>
<comment type="pathway">
    <text evidence="2">Lipid metabolism.</text>
</comment>
<reference evidence="15" key="1">
    <citation type="submission" date="2018-09" db="EMBL/GenBank/DDBJ databases">
        <authorList>
            <person name="Zhu H."/>
        </authorList>
    </citation>
    <scope>NUCLEOTIDE SEQUENCE [LARGE SCALE GENOMIC DNA]</scope>
    <source>
        <strain evidence="15">K1W22B-1</strain>
    </source>
</reference>
<dbReference type="InterPro" id="IPR045034">
    <property type="entry name" value="O-acyltransferase_WSD1-like"/>
</dbReference>
<comment type="catalytic activity">
    <reaction evidence="10 11">
        <text>an acyl-CoA + a 1,2-diacyl-sn-glycerol = a triacyl-sn-glycerol + CoA</text>
        <dbReference type="Rhea" id="RHEA:10868"/>
        <dbReference type="ChEBI" id="CHEBI:17815"/>
        <dbReference type="ChEBI" id="CHEBI:57287"/>
        <dbReference type="ChEBI" id="CHEBI:58342"/>
        <dbReference type="ChEBI" id="CHEBI:64615"/>
        <dbReference type="EC" id="2.3.1.20"/>
    </reaction>
</comment>
<gene>
    <name evidence="14" type="ORF">D4739_08640</name>
</gene>
<dbReference type="InterPro" id="IPR023213">
    <property type="entry name" value="CAT-like_dom_sf"/>
</dbReference>
<keyword evidence="8 11" id="KW-0443">Lipid metabolism</keyword>
<dbReference type="InterPro" id="IPR014292">
    <property type="entry name" value="Acyl_transf_WS/DGAT"/>
</dbReference>
<comment type="similarity">
    <text evidence="3 11">Belongs to the long-chain O-acyltransferase family.</text>
</comment>
<dbReference type="GO" id="GO:0006071">
    <property type="term" value="P:glycerol metabolic process"/>
    <property type="evidence" value="ECO:0007669"/>
    <property type="project" value="UniProtKB-KW"/>
</dbReference>
<dbReference type="Pfam" id="PF06974">
    <property type="entry name" value="WS_DGAT_C"/>
    <property type="match status" value="1"/>
</dbReference>
<proteinExistence type="inferred from homology"/>
<keyword evidence="5 11" id="KW-0444">Lipid biosynthesis</keyword>
<dbReference type="PANTHER" id="PTHR31650">
    <property type="entry name" value="O-ACYLTRANSFERASE (WSD1-LIKE) FAMILY PROTEIN"/>
    <property type="match status" value="1"/>
</dbReference>
<name>A0A3A5HC62_9ACTN</name>
<dbReference type="PANTHER" id="PTHR31650:SF1">
    <property type="entry name" value="WAX ESTER SYNTHASE_DIACYLGLYCEROL ACYLTRANSFERASE 4-RELATED"/>
    <property type="match status" value="1"/>
</dbReference>
<evidence type="ECO:0000256" key="11">
    <source>
        <dbReference type="RuleBase" id="RU361241"/>
    </source>
</evidence>
<evidence type="ECO:0000256" key="10">
    <source>
        <dbReference type="ARBA" id="ARBA00048109"/>
    </source>
</evidence>
<dbReference type="Pfam" id="PF03007">
    <property type="entry name" value="WS_DGAT_cat"/>
    <property type="match status" value="1"/>
</dbReference>
<dbReference type="InterPro" id="IPR004255">
    <property type="entry name" value="O-acyltransferase_WSD1_N"/>
</dbReference>
<keyword evidence="9 11" id="KW-0012">Acyltransferase</keyword>
<dbReference type="EMBL" id="QYRP01000002">
    <property type="protein sequence ID" value="RJS47862.1"/>
    <property type="molecule type" value="Genomic_DNA"/>
</dbReference>
<dbReference type="SUPFAM" id="SSF52777">
    <property type="entry name" value="CoA-dependent acyltransferases"/>
    <property type="match status" value="2"/>
</dbReference>
<evidence type="ECO:0000259" key="12">
    <source>
        <dbReference type="Pfam" id="PF03007"/>
    </source>
</evidence>
<evidence type="ECO:0000313" key="15">
    <source>
        <dbReference type="Proteomes" id="UP000276542"/>
    </source>
</evidence>
<evidence type="ECO:0000256" key="3">
    <source>
        <dbReference type="ARBA" id="ARBA00009587"/>
    </source>
</evidence>
<organism evidence="14 15">
    <name type="scientific">Nocardioides cavernaquae</name>
    <dbReference type="NCBI Taxonomy" id="2321396"/>
    <lineage>
        <taxon>Bacteria</taxon>
        <taxon>Bacillati</taxon>
        <taxon>Actinomycetota</taxon>
        <taxon>Actinomycetes</taxon>
        <taxon>Propionibacteriales</taxon>
        <taxon>Nocardioidaceae</taxon>
        <taxon>Nocardioides</taxon>
    </lineage>
</organism>
<evidence type="ECO:0000256" key="9">
    <source>
        <dbReference type="ARBA" id="ARBA00023315"/>
    </source>
</evidence>
<dbReference type="GO" id="GO:0051701">
    <property type="term" value="P:biological process involved in interaction with host"/>
    <property type="evidence" value="ECO:0007669"/>
    <property type="project" value="TreeGrafter"/>
</dbReference>
<accession>A0A3A5HC62</accession>
<dbReference type="GO" id="GO:0071731">
    <property type="term" value="P:response to nitric oxide"/>
    <property type="evidence" value="ECO:0007669"/>
    <property type="project" value="TreeGrafter"/>
</dbReference>
<feature type="domain" description="O-acyltransferase WSD1-like N-terminal" evidence="12">
    <location>
        <begin position="10"/>
        <end position="273"/>
    </location>
</feature>
<dbReference type="GO" id="GO:0004144">
    <property type="term" value="F:diacylglycerol O-acyltransferase activity"/>
    <property type="evidence" value="ECO:0007669"/>
    <property type="project" value="UniProtKB-EC"/>
</dbReference>
<evidence type="ECO:0000256" key="7">
    <source>
        <dbReference type="ARBA" id="ARBA00022798"/>
    </source>
</evidence>
<evidence type="ECO:0000259" key="13">
    <source>
        <dbReference type="Pfam" id="PF06974"/>
    </source>
</evidence>
<dbReference type="GO" id="GO:0019432">
    <property type="term" value="P:triglyceride biosynthetic process"/>
    <property type="evidence" value="ECO:0007669"/>
    <property type="project" value="UniProtKB-UniPathway"/>
</dbReference>
<dbReference type="RefSeq" id="WP_120061815.1">
    <property type="nucleotide sequence ID" value="NZ_QYRP01000002.1"/>
</dbReference>
<evidence type="ECO:0000256" key="8">
    <source>
        <dbReference type="ARBA" id="ARBA00023098"/>
    </source>
</evidence>
<feature type="domain" description="O-acyltransferase WSD1 C-terminal" evidence="13">
    <location>
        <begin position="317"/>
        <end position="462"/>
    </location>
</feature>
<dbReference type="EC" id="2.3.1.20" evidence="4 11"/>